<feature type="transmembrane region" description="Helical" evidence="9">
    <location>
        <begin position="420"/>
        <end position="438"/>
    </location>
</feature>
<dbReference type="EMBL" id="JAXOVC010000002">
    <property type="protein sequence ID" value="KAK4505358.1"/>
    <property type="molecule type" value="Genomic_DNA"/>
</dbReference>
<evidence type="ECO:0000256" key="6">
    <source>
        <dbReference type="ARBA" id="ARBA00022989"/>
    </source>
</evidence>
<evidence type="ECO:0000256" key="2">
    <source>
        <dbReference type="ARBA" id="ARBA00004477"/>
    </source>
</evidence>
<dbReference type="InterPro" id="IPR050186">
    <property type="entry name" value="TPT_transporter"/>
</dbReference>
<dbReference type="Proteomes" id="UP001305779">
    <property type="component" value="Unassembled WGS sequence"/>
</dbReference>
<evidence type="ECO:0000313" key="12">
    <source>
        <dbReference type="Proteomes" id="UP001305779"/>
    </source>
</evidence>
<evidence type="ECO:0000256" key="3">
    <source>
        <dbReference type="ARBA" id="ARBA00010425"/>
    </source>
</evidence>
<evidence type="ECO:0000256" key="4">
    <source>
        <dbReference type="ARBA" id="ARBA00011182"/>
    </source>
</evidence>
<reference evidence="11 12" key="1">
    <citation type="journal article" date="2023" name="G3 (Bethesda)">
        <title>A chromosome-level genome assembly of Zasmidium syzygii isolated from banana leaves.</title>
        <authorList>
            <person name="van Westerhoven A.C."/>
            <person name="Mehrabi R."/>
            <person name="Talebi R."/>
            <person name="Steentjes M.B.F."/>
            <person name="Corcolon B."/>
            <person name="Chong P.A."/>
            <person name="Kema G.H.J."/>
            <person name="Seidl M.F."/>
        </authorList>
    </citation>
    <scope>NUCLEOTIDE SEQUENCE [LARGE SCALE GENOMIC DNA]</scope>
    <source>
        <strain evidence="11 12">P124</strain>
    </source>
</reference>
<evidence type="ECO:0000256" key="7">
    <source>
        <dbReference type="ARBA" id="ARBA00023136"/>
    </source>
</evidence>
<name>A0ABR0EWY3_ZASCE</name>
<comment type="caution">
    <text evidence="11">The sequence shown here is derived from an EMBL/GenBank/DDBJ whole genome shotgun (WGS) entry which is preliminary data.</text>
</comment>
<evidence type="ECO:0000313" key="11">
    <source>
        <dbReference type="EMBL" id="KAK4505358.1"/>
    </source>
</evidence>
<evidence type="ECO:0000259" key="10">
    <source>
        <dbReference type="Pfam" id="PF03151"/>
    </source>
</evidence>
<comment type="subunit">
    <text evidence="4">Homooligomer.</text>
</comment>
<feature type="transmembrane region" description="Helical" evidence="9">
    <location>
        <begin position="242"/>
        <end position="262"/>
    </location>
</feature>
<feature type="transmembrane region" description="Helical" evidence="9">
    <location>
        <begin position="392"/>
        <end position="413"/>
    </location>
</feature>
<comment type="subcellular location">
    <subcellularLocation>
        <location evidence="2">Endoplasmic reticulum membrane</location>
        <topology evidence="2">Multi-pass membrane protein</topology>
    </subcellularLocation>
</comment>
<comment type="function">
    <text evidence="1">Involved in the import of GDP-mannose from the cytoplasm into the Golgi lumen.</text>
</comment>
<keyword evidence="6 9" id="KW-1133">Transmembrane helix</keyword>
<keyword evidence="12" id="KW-1185">Reference proteome</keyword>
<feature type="domain" description="Sugar phosphate transporter" evidence="10">
    <location>
        <begin position="138"/>
        <end position="459"/>
    </location>
</feature>
<feature type="compositionally biased region" description="Polar residues" evidence="8">
    <location>
        <begin position="531"/>
        <end position="540"/>
    </location>
</feature>
<feature type="transmembrane region" description="Helical" evidence="9">
    <location>
        <begin position="340"/>
        <end position="359"/>
    </location>
</feature>
<keyword evidence="5 9" id="KW-0812">Transmembrane</keyword>
<evidence type="ECO:0000256" key="9">
    <source>
        <dbReference type="SAM" id="Phobius"/>
    </source>
</evidence>
<feature type="region of interest" description="Disordered" evidence="8">
    <location>
        <begin position="513"/>
        <end position="578"/>
    </location>
</feature>
<evidence type="ECO:0000256" key="5">
    <source>
        <dbReference type="ARBA" id="ARBA00022692"/>
    </source>
</evidence>
<gene>
    <name evidence="11" type="ORF">PRZ48_003321</name>
</gene>
<evidence type="ECO:0000256" key="8">
    <source>
        <dbReference type="SAM" id="MobiDB-lite"/>
    </source>
</evidence>
<comment type="similarity">
    <text evidence="3">Belongs to the TPT transporter family. SLC35D subfamily.</text>
</comment>
<organism evidence="11 12">
    <name type="scientific">Zasmidium cellare</name>
    <name type="common">Wine cellar mold</name>
    <name type="synonym">Racodium cellare</name>
    <dbReference type="NCBI Taxonomy" id="395010"/>
    <lineage>
        <taxon>Eukaryota</taxon>
        <taxon>Fungi</taxon>
        <taxon>Dikarya</taxon>
        <taxon>Ascomycota</taxon>
        <taxon>Pezizomycotina</taxon>
        <taxon>Dothideomycetes</taxon>
        <taxon>Dothideomycetidae</taxon>
        <taxon>Mycosphaerellales</taxon>
        <taxon>Mycosphaerellaceae</taxon>
        <taxon>Zasmidium</taxon>
    </lineage>
</organism>
<accession>A0ABR0EWY3</accession>
<evidence type="ECO:0000256" key="1">
    <source>
        <dbReference type="ARBA" id="ARBA00003420"/>
    </source>
</evidence>
<dbReference type="PANTHER" id="PTHR11132">
    <property type="entry name" value="SOLUTE CARRIER FAMILY 35"/>
    <property type="match status" value="1"/>
</dbReference>
<feature type="transmembrane region" description="Helical" evidence="9">
    <location>
        <begin position="213"/>
        <end position="230"/>
    </location>
</feature>
<feature type="transmembrane region" description="Helical" evidence="9">
    <location>
        <begin position="295"/>
        <end position="312"/>
    </location>
</feature>
<feature type="transmembrane region" description="Helical" evidence="9">
    <location>
        <begin position="269"/>
        <end position="289"/>
    </location>
</feature>
<proteinExistence type="inferred from homology"/>
<feature type="transmembrane region" description="Helical" evidence="9">
    <location>
        <begin position="168"/>
        <end position="189"/>
    </location>
</feature>
<dbReference type="Pfam" id="PF03151">
    <property type="entry name" value="TPT"/>
    <property type="match status" value="1"/>
</dbReference>
<keyword evidence="7 9" id="KW-0472">Membrane</keyword>
<sequence>MVPHATGSGGGGVERRRSSSRHPAPSKFKFPDFNNDHAVEFEEDDEEELISRGPSPRPLPNGLPPGLHSSERWPPRKETTLRSWASWAANGKLGGTRQSRQKSLSEAIKTVRTRGRKASISENAHEIAESLKAPVSFRLVVLCGFWYASSILTNTSSKAILTALPKPITLTVVQFMIVAFWCIFLSWLAKRNVAVREALPVLKGGIRRPSKDIIMATLPLTAFQIGGHILNSDAMSRIPVSLVHTIKGLSPLMTVMAYRIFFDIRYSTPTYLSLVPLTLGVILACSASFAGNFLGLAYAFGSAVLFVTQNIVSKKIFNDAARAEADGTPIGRRKPDKLNLLCYSSALAFLFTFPLWLWSEGFSIMADFMKDWSIDLRERPGSLDHGALAAEFIVNGTFHFGQSLVAFVLLGMVSPVTYSVASLIKRVVVIMFAIVWFGSPMTKIQGLGFGLTFVGLYLYDRTSDAAKADKRAREKAESKEPLLPINVAEAKKVNAMYTQSPLSAGESLYAGTNGYANGEPNGSGPGRPHMNGSTSPNNAANGVAISLPPGTKAEETWTSGDVARQQHQQNGKPNGGIR</sequence>
<feature type="region of interest" description="Disordered" evidence="8">
    <location>
        <begin position="1"/>
        <end position="75"/>
    </location>
</feature>
<dbReference type="InterPro" id="IPR004853">
    <property type="entry name" value="Sugar_P_trans_dom"/>
</dbReference>
<protein>
    <recommendedName>
        <fullName evidence="10">Sugar phosphate transporter domain-containing protein</fullName>
    </recommendedName>
</protein>